<dbReference type="GO" id="GO:0090694">
    <property type="term" value="C:Scc2-Scc4 cohesin loading complex"/>
    <property type="evidence" value="ECO:0007669"/>
    <property type="project" value="TreeGrafter"/>
</dbReference>
<feature type="transmembrane region" description="Helical" evidence="2">
    <location>
        <begin position="1192"/>
        <end position="1216"/>
    </location>
</feature>
<feature type="transmembrane region" description="Helical" evidence="2">
    <location>
        <begin position="1254"/>
        <end position="1284"/>
    </location>
</feature>
<dbReference type="PANTHER" id="PTHR21704:SF18">
    <property type="entry name" value="NIPPED-B-LIKE PROTEIN"/>
    <property type="match status" value="1"/>
</dbReference>
<gene>
    <name evidence="3" type="ORF">IMG5_076200</name>
</gene>
<dbReference type="GO" id="GO:0010468">
    <property type="term" value="P:regulation of gene expression"/>
    <property type="evidence" value="ECO:0007669"/>
    <property type="project" value="InterPro"/>
</dbReference>
<feature type="transmembrane region" description="Helical" evidence="2">
    <location>
        <begin position="801"/>
        <end position="820"/>
    </location>
</feature>
<dbReference type="EMBL" id="GL983617">
    <property type="protein sequence ID" value="EGR32590.1"/>
    <property type="molecule type" value="Genomic_DNA"/>
</dbReference>
<evidence type="ECO:0000256" key="1">
    <source>
        <dbReference type="SAM" id="MobiDB-lite"/>
    </source>
</evidence>
<dbReference type="GO" id="GO:0061775">
    <property type="term" value="F:cohesin loader activity"/>
    <property type="evidence" value="ECO:0007669"/>
    <property type="project" value="InterPro"/>
</dbReference>
<feature type="transmembrane region" description="Helical" evidence="2">
    <location>
        <begin position="850"/>
        <end position="874"/>
    </location>
</feature>
<evidence type="ECO:0000256" key="2">
    <source>
        <dbReference type="SAM" id="Phobius"/>
    </source>
</evidence>
<dbReference type="Proteomes" id="UP000008983">
    <property type="component" value="Unassembled WGS sequence"/>
</dbReference>
<sequence>MFIICIIFIVIISIIDWYTNPCYTCLMKNKEEEINIIYVIFSYVNDYMLFFPQILYFIYDSITFSNSILQNYQYNKNKLVNENMDENSKDNQNFFINSQKEIAELYLTTHCFIDKTCILEKNKQFEICKMYLQGSSYQINKNNINNKKDNCNKDNDNNDINSNNENNNNDENNKNNNNNDIDNQNEKFNNKKIQNNNINNINNNNNNNNNNIDIQQRLFQFKKSNSINNIIYQNQTNLINDAIGDELYQYKFFLPNSQTIKKKKDIEYQIVQNKNLNNQTSIITNITTNNSSMNILFQKNQITLRNNFIKKKSISNCSLQNQSQKIQNINNLYNHKYYLSLISPQIKDTASLAFIDNLEIINQFQKEIQENSVKDEIKSNVNICNLLKGNINDNNQTQQNYLDNNNSEKKVLKFQILAQNLFLNMHNNIESSQYQQQENQLKQSKQDICYKIEINDQVSPLRKLTKKQSLMNLYIPQNSLNKLKEEIISESYLLQKQAIITLAICHISRTVLNTLNGKIERLKEQLQYMIEKGLIGIIFCRKNISWQTADMMIEKYGIISKNLNSEDRKINTYLLFKEQLNEMNFISLFSVKQILNMNAQSLIQNLKNAQINTFLITGDSSLRALAVGYETGLFSGNDIISFESYKQEELKYQMNVNLKKIREKILYKKQEITKKVNQKYKQMYIFYILKNKQKQNKKEQIYTLAIGKGINNTKIMQNADFSIQYETISEQNQNNVLNLFSCIKVSKLSTISYLLYSFSRNACEIVEDSFNFIFYRHLFLLFLVFLWNFGNCSFGDIIFDFYDIVQVNISLVIILLSFLVRKKYIVQKHETHILTYVKQFKQKKIFFIDILQNFFLLILPQTLVDVFILFYLLFYSINQTVLHDGIIFEKQQIVFIIKNLFLFLNHYKIILYQNQSNKTLILNIIFPTLFLIRNSFGKFYDMEFSMFYSLNMSLIVLVILLNFSISNFLMRLISPLISFGMMKNKNRFQEIYQQVLQIWQQSQNNTLQSPDINMNTILQQQQKEIQKRKSQIYKQKDQSQIQKDQSQLQKEQSQMQNQVNQNIQHNVNIQYSQQSKQMDTVQLDSIYQQIEKEKISNVKRKIKKAALAQVFKLIFKDNEVDNILQDLNSENFNINATKMHPLFLTFPSKETEGKFVQQQIQKNRKFYMISSVLIVLFGDIIIAIFNQQKMNISYLLIVSKCGIDIFLWIILIYSQYNLFTQINYMIFFLRFLYRLVFLILMGEESILQTMFYSLLFSYSILVSAFFQFFIQFALVLAHIVQFIIQYLLQNTYQQDIYFQLYIILNIIINNLLFTGLIFKMKYQHDIQKRKNFQHVNTIFIETKKQIMSYLFFYRPSQGKQQMKKEKNIKKTKETWQFCFAIYMILIPLFKSSRETLFESQINYSGLMTIRVIYTESRKSKLQEKRIWLLLVQKELNNHKHNFKQAKIFSQQSDVYLWLTK</sequence>
<dbReference type="RefSeq" id="XP_004036576.1">
    <property type="nucleotide sequence ID" value="XM_004036528.1"/>
</dbReference>
<dbReference type="GeneID" id="14908766"/>
<dbReference type="GO" id="GO:0140588">
    <property type="term" value="P:chromatin looping"/>
    <property type="evidence" value="ECO:0007669"/>
    <property type="project" value="InterPro"/>
</dbReference>
<feature type="non-terminal residue" evidence="3">
    <location>
        <position position="1460"/>
    </location>
</feature>
<feature type="transmembrane region" description="Helical" evidence="2">
    <location>
        <begin position="920"/>
        <end position="936"/>
    </location>
</feature>
<dbReference type="SUPFAM" id="SSF56784">
    <property type="entry name" value="HAD-like"/>
    <property type="match status" value="1"/>
</dbReference>
<dbReference type="GO" id="GO:0003682">
    <property type="term" value="F:chromatin binding"/>
    <property type="evidence" value="ECO:0007669"/>
    <property type="project" value="TreeGrafter"/>
</dbReference>
<feature type="transmembrane region" description="Helical" evidence="2">
    <location>
        <begin position="948"/>
        <end position="970"/>
    </location>
</feature>
<dbReference type="PANTHER" id="PTHR21704">
    <property type="entry name" value="NIPPED-B-LIKE PROTEIN DELANGIN SCC2-RELATED"/>
    <property type="match status" value="1"/>
</dbReference>
<keyword evidence="4" id="KW-1185">Reference proteome</keyword>
<feature type="compositionally biased region" description="Low complexity" evidence="1">
    <location>
        <begin position="158"/>
        <end position="182"/>
    </location>
</feature>
<organism evidence="3 4">
    <name type="scientific">Ichthyophthirius multifiliis</name>
    <name type="common">White spot disease agent</name>
    <name type="synonym">Ich</name>
    <dbReference type="NCBI Taxonomy" id="5932"/>
    <lineage>
        <taxon>Eukaryota</taxon>
        <taxon>Sar</taxon>
        <taxon>Alveolata</taxon>
        <taxon>Ciliophora</taxon>
        <taxon>Intramacronucleata</taxon>
        <taxon>Oligohymenophorea</taxon>
        <taxon>Hymenostomatida</taxon>
        <taxon>Ophryoglenina</taxon>
        <taxon>Ichthyophthirius</taxon>
    </lineage>
</organism>
<dbReference type="Gene3D" id="3.40.50.1000">
    <property type="entry name" value="HAD superfamily/HAD-like"/>
    <property type="match status" value="1"/>
</dbReference>
<feature type="transmembrane region" description="Helical" evidence="2">
    <location>
        <begin position="6"/>
        <end position="26"/>
    </location>
</feature>
<dbReference type="InterPro" id="IPR036412">
    <property type="entry name" value="HAD-like_sf"/>
</dbReference>
<feature type="transmembrane region" description="Helical" evidence="2">
    <location>
        <begin position="770"/>
        <end position="789"/>
    </location>
</feature>
<dbReference type="GO" id="GO:1990414">
    <property type="term" value="P:replication-born double-strand break repair via sister chromatid exchange"/>
    <property type="evidence" value="ECO:0007669"/>
    <property type="project" value="TreeGrafter"/>
</dbReference>
<feature type="transmembrane region" description="Helical" evidence="2">
    <location>
        <begin position="1166"/>
        <end position="1185"/>
    </location>
</feature>
<dbReference type="InterPro" id="IPR023214">
    <property type="entry name" value="HAD_sf"/>
</dbReference>
<dbReference type="GO" id="GO:0034087">
    <property type="term" value="P:establishment of mitotic sister chromatid cohesion"/>
    <property type="evidence" value="ECO:0007669"/>
    <property type="project" value="TreeGrafter"/>
</dbReference>
<reference evidence="3 4" key="1">
    <citation type="submission" date="2011-07" db="EMBL/GenBank/DDBJ databases">
        <authorList>
            <person name="Coyne R."/>
            <person name="Brami D."/>
            <person name="Johnson J."/>
            <person name="Hostetler J."/>
            <person name="Hannick L."/>
            <person name="Clark T."/>
            <person name="Cassidy-Hanley D."/>
            <person name="Inman J."/>
        </authorList>
    </citation>
    <scope>NUCLEOTIDE SEQUENCE [LARGE SCALE GENOMIC DNA]</scope>
    <source>
        <strain evidence="3 4">G5</strain>
    </source>
</reference>
<feature type="transmembrane region" description="Helical" evidence="2">
    <location>
        <begin position="38"/>
        <end position="59"/>
    </location>
</feature>
<proteinExistence type="predicted"/>
<keyword evidence="2" id="KW-0812">Transmembrane</keyword>
<dbReference type="OMA" id="AMHASIP"/>
<name>G0QQ89_ICHMU</name>
<dbReference type="STRING" id="857967.G0QQ89"/>
<protein>
    <submittedName>
        <fullName evidence="3">Uncharacterized protein</fullName>
    </submittedName>
</protein>
<feature type="transmembrane region" description="Helical" evidence="2">
    <location>
        <begin position="1296"/>
        <end position="1318"/>
    </location>
</feature>
<keyword evidence="2" id="KW-0472">Membrane</keyword>
<dbReference type="InParanoid" id="G0QQ89"/>
<evidence type="ECO:0000313" key="3">
    <source>
        <dbReference type="EMBL" id="EGR32590.1"/>
    </source>
</evidence>
<dbReference type="InterPro" id="IPR033031">
    <property type="entry name" value="Scc2/Nipped-B"/>
</dbReference>
<feature type="region of interest" description="Disordered" evidence="1">
    <location>
        <begin position="148"/>
        <end position="186"/>
    </location>
</feature>
<dbReference type="GO" id="GO:0071169">
    <property type="term" value="P:establishment of protein localization to chromatin"/>
    <property type="evidence" value="ECO:0007669"/>
    <property type="project" value="TreeGrafter"/>
</dbReference>
<dbReference type="eggNOG" id="KOG3619">
    <property type="taxonomic scope" value="Eukaryota"/>
</dbReference>
<keyword evidence="2" id="KW-1133">Transmembrane helix</keyword>
<accession>G0QQ89</accession>
<evidence type="ECO:0000313" key="4">
    <source>
        <dbReference type="Proteomes" id="UP000008983"/>
    </source>
</evidence>